<sequence length="324" mass="36363">MESTQQPRTKFKTAQDWYNFLQSKQGRISGPELFELRKACYAEIETLRGRPLLIYATKFLEGMPPGTPNFIDLSDVDGFTDLINSVKGNGSVDVLLHSPGGRPDATERLVGLLRGKFKEVNFLIPHSAYSAATMLALSGNSIVLHSSAILGPIDPQINGVPTRSIKRGFEKAKERIAKEGPEALPAYIPLIEKYSLELLELCDDSEKLSKELVSTWLKKYMFNGEKGADKKIKKAVSYFSDYDTHLMHSRPLPMEKLTAFGLKIELADETLQDLLWEAYILLNGFFNVSPFVKLYESAYGVSWGKQFQQVVIGPQPQQKLKPQQ</sequence>
<evidence type="ECO:0008006" key="3">
    <source>
        <dbReference type="Google" id="ProtNLM"/>
    </source>
</evidence>
<dbReference type="PANTHER" id="PTHR35984">
    <property type="entry name" value="PERIPLASMIC SERINE PROTEASE"/>
    <property type="match status" value="1"/>
</dbReference>
<comment type="caution">
    <text evidence="1">The sequence shown here is derived from an EMBL/GenBank/DDBJ whole genome shotgun (WGS) entry which is preliminary data.</text>
</comment>
<evidence type="ECO:0000313" key="1">
    <source>
        <dbReference type="EMBL" id="OGN08409.1"/>
    </source>
</evidence>
<accession>A0A1F8F819</accession>
<dbReference type="InterPro" id="IPR002825">
    <property type="entry name" value="Pept_S49_ser-pept_pro"/>
</dbReference>
<evidence type="ECO:0000313" key="2">
    <source>
        <dbReference type="Proteomes" id="UP000178023"/>
    </source>
</evidence>
<dbReference type="Proteomes" id="UP000178023">
    <property type="component" value="Unassembled WGS sequence"/>
</dbReference>
<dbReference type="Gene3D" id="3.90.226.10">
    <property type="entry name" value="2-enoyl-CoA Hydratase, Chain A, domain 1"/>
    <property type="match status" value="1"/>
</dbReference>
<dbReference type="EMBL" id="MGJL01000005">
    <property type="protein sequence ID" value="OGN08409.1"/>
    <property type="molecule type" value="Genomic_DNA"/>
</dbReference>
<dbReference type="GO" id="GO:0016020">
    <property type="term" value="C:membrane"/>
    <property type="evidence" value="ECO:0007669"/>
    <property type="project" value="InterPro"/>
</dbReference>
<protein>
    <recommendedName>
        <fullName evidence="3">Serine protease</fullName>
    </recommendedName>
</protein>
<proteinExistence type="predicted"/>
<reference evidence="1 2" key="1">
    <citation type="journal article" date="2016" name="Nat. Commun.">
        <title>Thousands of microbial genomes shed light on interconnected biogeochemical processes in an aquifer system.</title>
        <authorList>
            <person name="Anantharaman K."/>
            <person name="Brown C.T."/>
            <person name="Hug L.A."/>
            <person name="Sharon I."/>
            <person name="Castelle C.J."/>
            <person name="Probst A.J."/>
            <person name="Thomas B.C."/>
            <person name="Singh A."/>
            <person name="Wilkins M.J."/>
            <person name="Karaoz U."/>
            <person name="Brodie E.L."/>
            <person name="Williams K.H."/>
            <person name="Hubbard S.S."/>
            <person name="Banfield J.F."/>
        </authorList>
    </citation>
    <scope>NUCLEOTIDE SEQUENCE [LARGE SCALE GENOMIC DNA]</scope>
</reference>
<organism evidence="1 2">
    <name type="scientific">Candidatus Yanofskybacteria bacterium RIFCSPHIGHO2_01_FULL_45_42</name>
    <dbReference type="NCBI Taxonomy" id="1802671"/>
    <lineage>
        <taxon>Bacteria</taxon>
        <taxon>Candidatus Yanofskyibacteriota</taxon>
    </lineage>
</organism>
<dbReference type="Pfam" id="PF01972">
    <property type="entry name" value="SDH_protease"/>
    <property type="match status" value="1"/>
</dbReference>
<dbReference type="InterPro" id="IPR029045">
    <property type="entry name" value="ClpP/crotonase-like_dom_sf"/>
</dbReference>
<dbReference type="PANTHER" id="PTHR35984:SF1">
    <property type="entry name" value="PERIPLASMIC SERINE PROTEASE"/>
    <property type="match status" value="1"/>
</dbReference>
<dbReference type="SUPFAM" id="SSF52096">
    <property type="entry name" value="ClpP/crotonase"/>
    <property type="match status" value="1"/>
</dbReference>
<name>A0A1F8F819_9BACT</name>
<gene>
    <name evidence="1" type="ORF">A2750_02550</name>
</gene>
<dbReference type="AlphaFoldDB" id="A0A1F8F819"/>